<dbReference type="PRINTS" id="PR01490">
    <property type="entry name" value="RTXTOXIND"/>
</dbReference>
<keyword evidence="4" id="KW-0472">Membrane</keyword>
<evidence type="ECO:0000256" key="1">
    <source>
        <dbReference type="ARBA" id="ARBA00004196"/>
    </source>
</evidence>
<keyword evidence="2 3" id="KW-0175">Coiled coil</keyword>
<evidence type="ECO:0000256" key="3">
    <source>
        <dbReference type="SAM" id="Coils"/>
    </source>
</evidence>
<accession>A0ABU8YMI2</accession>
<dbReference type="Proteomes" id="UP001384579">
    <property type="component" value="Unassembled WGS sequence"/>
</dbReference>
<organism evidence="6 7">
    <name type="scientific">Microcoleus anatoxicus PTRS2</name>
    <dbReference type="NCBI Taxonomy" id="2705321"/>
    <lineage>
        <taxon>Bacteria</taxon>
        <taxon>Bacillati</taxon>
        <taxon>Cyanobacteriota</taxon>
        <taxon>Cyanophyceae</taxon>
        <taxon>Oscillatoriophycideae</taxon>
        <taxon>Oscillatoriales</taxon>
        <taxon>Microcoleaceae</taxon>
        <taxon>Microcoleus</taxon>
        <taxon>Microcoleus anatoxicus</taxon>
    </lineage>
</organism>
<dbReference type="InterPro" id="IPR014315">
    <property type="entry name" value="ABC_heterocyst_DevB"/>
</dbReference>
<sequence length="502" mass="54106">MNFQDYIKPHNRLLTGLVIAGALISVGTAFYGISQSGIISESAEPLPVETTPPARKITALGRLEPQGEVIRLGVSQNLNGDRISQILVKEGDPVKAGQLIAILDAGDRLKSALDEAKEKVKVAEANLAKVKAGAKSGEIAAQSATIGKLAAELQGNQTAQQATVDRLLAQWEGDKSAQQATINRITAQWEGEKKAQTATISRINAQWKGEKQAQIAAINKLQAELNNAQSEYVRNQQLVVEGAISKSVIDTKKLAVETSSQQVKEAQANLSRINSTATEQLEEAQANLDRINNTAKQQLKEAQANLSRINNTAKQQLNEAEANLKRIKGSGSQQLEEAKATLEKIAEVRPVDIEAGETEINSAIAQVKRAQAELNQAYIRTPTPGKILKIHTRPGEKISDEGIADVGKTEQMVVVAEVYQTDISKIKVGQKATVTSQAFPGELPGVVKEIGLKVSKQNVFSNQPGENLDSRVVEVKIHLNSESSKQVEGLTNLQVMVAIQKD</sequence>
<evidence type="ECO:0000259" key="5">
    <source>
        <dbReference type="Pfam" id="PF25876"/>
    </source>
</evidence>
<reference evidence="6 7" key="1">
    <citation type="journal article" date="2020" name="Harmful Algae">
        <title>Molecular and morphological characterization of a novel dihydroanatoxin-a producing Microcoleus species (cyanobacteria) from the Russian River, California, USA.</title>
        <authorList>
            <person name="Conklin K.Y."/>
            <person name="Stancheva R."/>
            <person name="Otten T.G."/>
            <person name="Fadness R."/>
            <person name="Boyer G.L."/>
            <person name="Read B."/>
            <person name="Zhang X."/>
            <person name="Sheath R.G."/>
        </authorList>
    </citation>
    <scope>NUCLEOTIDE SEQUENCE [LARGE SCALE GENOMIC DNA]</scope>
    <source>
        <strain evidence="6 7">PTRS2</strain>
    </source>
</reference>
<dbReference type="InterPro" id="IPR058624">
    <property type="entry name" value="MdtA-like_HH"/>
</dbReference>
<dbReference type="Gene3D" id="2.40.30.170">
    <property type="match status" value="1"/>
</dbReference>
<feature type="domain" description="Multidrug resistance protein MdtA-like alpha-helical hairpin" evidence="5">
    <location>
        <begin position="216"/>
        <end position="270"/>
    </location>
</feature>
<protein>
    <submittedName>
        <fullName evidence="6">HlyD family efflux transporter periplasmic adaptor subunit</fullName>
    </submittedName>
</protein>
<feature type="transmembrane region" description="Helical" evidence="4">
    <location>
        <begin position="12"/>
        <end position="33"/>
    </location>
</feature>
<proteinExistence type="predicted"/>
<keyword evidence="7" id="KW-1185">Reference proteome</keyword>
<dbReference type="SUPFAM" id="SSF111369">
    <property type="entry name" value="HlyD-like secretion proteins"/>
    <property type="match status" value="1"/>
</dbReference>
<evidence type="ECO:0000256" key="2">
    <source>
        <dbReference type="ARBA" id="ARBA00023054"/>
    </source>
</evidence>
<comment type="subcellular location">
    <subcellularLocation>
        <location evidence="1">Cell envelope</location>
    </subcellularLocation>
</comment>
<comment type="caution">
    <text evidence="6">The sequence shown here is derived from an EMBL/GenBank/DDBJ whole genome shotgun (WGS) entry which is preliminary data.</text>
</comment>
<feature type="coiled-coil region" evidence="3">
    <location>
        <begin position="106"/>
        <end position="133"/>
    </location>
</feature>
<dbReference type="NCBIfam" id="TIGR02971">
    <property type="entry name" value="heterocyst_DevB"/>
    <property type="match status" value="1"/>
</dbReference>
<evidence type="ECO:0000256" key="4">
    <source>
        <dbReference type="SAM" id="Phobius"/>
    </source>
</evidence>
<dbReference type="Gene3D" id="2.40.50.100">
    <property type="match status" value="1"/>
</dbReference>
<evidence type="ECO:0000313" key="6">
    <source>
        <dbReference type="EMBL" id="MEK0185570.1"/>
    </source>
</evidence>
<dbReference type="EMBL" id="JBBLXS010000130">
    <property type="protein sequence ID" value="MEK0185570.1"/>
    <property type="molecule type" value="Genomic_DNA"/>
</dbReference>
<keyword evidence="4" id="KW-0812">Transmembrane</keyword>
<dbReference type="PANTHER" id="PTHR32347">
    <property type="entry name" value="EFFLUX SYSTEM COMPONENT YKNX-RELATED"/>
    <property type="match status" value="1"/>
</dbReference>
<dbReference type="Gene3D" id="1.10.287.470">
    <property type="entry name" value="Helix hairpin bin"/>
    <property type="match status" value="1"/>
</dbReference>
<dbReference type="RefSeq" id="WP_340524745.1">
    <property type="nucleotide sequence ID" value="NZ_JBBLXS010000130.1"/>
</dbReference>
<gene>
    <name evidence="6" type="ORF">WMG39_12030</name>
</gene>
<dbReference type="InterPro" id="IPR050465">
    <property type="entry name" value="UPF0194_transport"/>
</dbReference>
<evidence type="ECO:0000313" key="7">
    <source>
        <dbReference type="Proteomes" id="UP001384579"/>
    </source>
</evidence>
<name>A0ABU8YMI2_9CYAN</name>
<keyword evidence="4" id="KW-1133">Transmembrane helix</keyword>
<feature type="coiled-coil region" evidence="3">
    <location>
        <begin position="204"/>
        <end position="380"/>
    </location>
</feature>
<dbReference type="Pfam" id="PF25876">
    <property type="entry name" value="HH_MFP_RND"/>
    <property type="match status" value="1"/>
</dbReference>
<dbReference type="PANTHER" id="PTHR32347:SF27">
    <property type="entry name" value="RND EFFLUX PUMP MEMBRANE FUSION PROTEIN BARREL-SANDWICH DOMAIN-CONTAINING PROTEIN"/>
    <property type="match status" value="1"/>
</dbReference>